<evidence type="ECO:0000313" key="2">
    <source>
        <dbReference type="EMBL" id="EGH34219.1"/>
    </source>
</evidence>
<feature type="compositionally biased region" description="Polar residues" evidence="1">
    <location>
        <begin position="1"/>
        <end position="10"/>
    </location>
</feature>
<name>F3FVH7_PSESX</name>
<reference evidence="2 3" key="1">
    <citation type="journal article" date="2011" name="PLoS Pathog.">
        <title>Dynamic evolution of pathogenicity revealed by sequencing and comparative genomics of 19 Pseudomonas syringae isolates.</title>
        <authorList>
            <person name="Baltrus D.A."/>
            <person name="Nishimura M.T."/>
            <person name="Romanchuk A."/>
            <person name="Chang J.H."/>
            <person name="Mukhtar M.S."/>
            <person name="Cherkis K."/>
            <person name="Roach J."/>
            <person name="Grant S.R."/>
            <person name="Jones C.D."/>
            <person name="Dangl J.L."/>
        </authorList>
    </citation>
    <scope>NUCLEOTIDE SEQUENCE [LARGE SCALE GENOMIC DNA]</scope>
    <source>
        <strain evidence="3">M301072PT</strain>
    </source>
</reference>
<dbReference type="EMBL" id="AEAH01002316">
    <property type="protein sequence ID" value="EGH34219.1"/>
    <property type="molecule type" value="Genomic_DNA"/>
</dbReference>
<dbReference type="Proteomes" id="UP000004471">
    <property type="component" value="Unassembled WGS sequence"/>
</dbReference>
<gene>
    <name evidence="2" type="ORF">PSYJA_36929</name>
</gene>
<feature type="compositionally biased region" description="Low complexity" evidence="1">
    <location>
        <begin position="22"/>
        <end position="32"/>
    </location>
</feature>
<protein>
    <submittedName>
        <fullName evidence="2">Uncharacterized protein</fullName>
    </submittedName>
</protein>
<evidence type="ECO:0000313" key="3">
    <source>
        <dbReference type="Proteomes" id="UP000004471"/>
    </source>
</evidence>
<feature type="region of interest" description="Disordered" evidence="1">
    <location>
        <begin position="1"/>
        <end position="32"/>
    </location>
</feature>
<sequence>GLATANNALTKQAREGKLSDDQLQQAQQLAAK</sequence>
<accession>F3FVH7</accession>
<comment type="caution">
    <text evidence="2">The sequence shown here is derived from an EMBL/GenBank/DDBJ whole genome shotgun (WGS) entry which is preliminary data.</text>
</comment>
<evidence type="ECO:0000256" key="1">
    <source>
        <dbReference type="SAM" id="MobiDB-lite"/>
    </source>
</evidence>
<proteinExistence type="predicted"/>
<organism evidence="2 3">
    <name type="scientific">Pseudomonas syringae pv. japonica str. M301072</name>
    <dbReference type="NCBI Taxonomy" id="629262"/>
    <lineage>
        <taxon>Bacteria</taxon>
        <taxon>Pseudomonadati</taxon>
        <taxon>Pseudomonadota</taxon>
        <taxon>Gammaproteobacteria</taxon>
        <taxon>Pseudomonadales</taxon>
        <taxon>Pseudomonadaceae</taxon>
        <taxon>Pseudomonas</taxon>
        <taxon>Pseudomonas syringae</taxon>
    </lineage>
</organism>
<feature type="non-terminal residue" evidence="2">
    <location>
        <position position="1"/>
    </location>
</feature>
<dbReference type="HOGENOM" id="CLU_3393697_0_0_6"/>
<dbReference type="AlphaFoldDB" id="F3FVH7"/>